<dbReference type="GO" id="GO:0016887">
    <property type="term" value="F:ATP hydrolysis activity"/>
    <property type="evidence" value="ECO:0007669"/>
    <property type="project" value="InterPro"/>
</dbReference>
<evidence type="ECO:0000256" key="5">
    <source>
        <dbReference type="ARBA" id="ARBA00022970"/>
    </source>
</evidence>
<dbReference type="SUPFAM" id="SSF52540">
    <property type="entry name" value="P-loop containing nucleoside triphosphate hydrolases"/>
    <property type="match status" value="1"/>
</dbReference>
<name>A0A090D9H9_MESPL</name>
<evidence type="ECO:0000313" key="9">
    <source>
        <dbReference type="Proteomes" id="UP000045285"/>
    </source>
</evidence>
<dbReference type="CDD" id="cd03224">
    <property type="entry name" value="ABC_TM1139_LivF_branched"/>
    <property type="match status" value="1"/>
</dbReference>
<proteinExistence type="inferred from homology"/>
<reference evidence="8" key="1">
    <citation type="submission" date="2014-08" db="EMBL/GenBank/DDBJ databases">
        <title>DNA barcoding of Bradysia (Diptera: Sciaridae) for detection of the immature stages on agricultural crops.</title>
        <authorList>
            <person name="Shin S."/>
            <person name="Jung S."/>
            <person name="Heller K."/>
            <person name="Menzel F."/>
            <person name="Hong T.-K."/>
            <person name="Lee H."/>
            <person name="Lee S."/>
        </authorList>
    </citation>
    <scope>NUCLEOTIDE SEQUENCE</scope>
</reference>
<dbReference type="InterPro" id="IPR052156">
    <property type="entry name" value="BCAA_Transport_ATP-bd_LivF"/>
</dbReference>
<feature type="domain" description="ABC transporter" evidence="6">
    <location>
        <begin position="5"/>
        <end position="238"/>
    </location>
</feature>
<reference evidence="10" key="2">
    <citation type="submission" date="2014-08" db="EMBL/GenBank/DDBJ databases">
        <authorList>
            <person name="Edwards T."/>
        </authorList>
    </citation>
    <scope>NUCLEOTIDE SEQUENCE [LARGE SCALE GENOMIC DNA]</scope>
</reference>
<evidence type="ECO:0000313" key="8">
    <source>
        <dbReference type="EMBL" id="CDX62758.1"/>
    </source>
</evidence>
<dbReference type="GO" id="GO:0015807">
    <property type="term" value="P:L-amino acid transport"/>
    <property type="evidence" value="ECO:0007669"/>
    <property type="project" value="TreeGrafter"/>
</dbReference>
<dbReference type="SMART" id="SM00382">
    <property type="entry name" value="AAA"/>
    <property type="match status" value="1"/>
</dbReference>
<dbReference type="InterPro" id="IPR027417">
    <property type="entry name" value="P-loop_NTPase"/>
</dbReference>
<keyword evidence="3" id="KW-0547">Nucleotide-binding</keyword>
<evidence type="ECO:0000313" key="10">
    <source>
        <dbReference type="Proteomes" id="UP000182888"/>
    </source>
</evidence>
<comment type="similarity">
    <text evidence="1">Belongs to the ABC transporter superfamily.</text>
</comment>
<dbReference type="Proteomes" id="UP000182888">
    <property type="component" value="Unassembled WGS sequence"/>
</dbReference>
<reference evidence="9" key="3">
    <citation type="submission" date="2014-08" db="EMBL/GenBank/DDBJ databases">
        <authorList>
            <person name="Moulin L."/>
        </authorList>
    </citation>
    <scope>NUCLEOTIDE SEQUENCE [LARGE SCALE GENOMIC DNA]</scope>
</reference>
<evidence type="ECO:0000256" key="2">
    <source>
        <dbReference type="ARBA" id="ARBA00022448"/>
    </source>
</evidence>
<dbReference type="GO" id="GO:0005524">
    <property type="term" value="F:ATP binding"/>
    <property type="evidence" value="ECO:0007669"/>
    <property type="project" value="UniProtKB-KW"/>
</dbReference>
<dbReference type="AlphaFoldDB" id="A0A090D9H9"/>
<dbReference type="InterPro" id="IPR003439">
    <property type="entry name" value="ABC_transporter-like_ATP-bd"/>
</dbReference>
<reference evidence="7" key="4">
    <citation type="submission" date="2014-08" db="EMBL/GenBank/DDBJ databases">
        <authorList>
            <person name="Moulin Lionel"/>
        </authorList>
    </citation>
    <scope>NUCLEOTIDE SEQUENCE [LARGE SCALE GENOMIC DNA]</scope>
</reference>
<dbReference type="GO" id="GO:0015658">
    <property type="term" value="F:branched-chain amino acid transmembrane transporter activity"/>
    <property type="evidence" value="ECO:0007669"/>
    <property type="project" value="TreeGrafter"/>
</dbReference>
<protein>
    <submittedName>
        <fullName evidence="7">Leucine/isoleucine/valine transporter subunit ATP-binding component of ABC superfamily</fullName>
    </submittedName>
</protein>
<dbReference type="Pfam" id="PF00005">
    <property type="entry name" value="ABC_tran"/>
    <property type="match status" value="1"/>
</dbReference>
<accession>A0A090D9H9</accession>
<dbReference type="PROSITE" id="PS50893">
    <property type="entry name" value="ABC_TRANSPORTER_2"/>
    <property type="match status" value="1"/>
</dbReference>
<organism evidence="7 9">
    <name type="scientific">Mesorhizobium plurifarium</name>
    <dbReference type="NCBI Taxonomy" id="69974"/>
    <lineage>
        <taxon>Bacteria</taxon>
        <taxon>Pseudomonadati</taxon>
        <taxon>Pseudomonadota</taxon>
        <taxon>Alphaproteobacteria</taxon>
        <taxon>Hyphomicrobiales</taxon>
        <taxon>Phyllobacteriaceae</taxon>
        <taxon>Mesorhizobium</taxon>
    </lineage>
</organism>
<evidence type="ECO:0000256" key="1">
    <source>
        <dbReference type="ARBA" id="ARBA00005417"/>
    </source>
</evidence>
<dbReference type="EMBL" id="CCND01000050">
    <property type="protein sequence ID" value="CDX62758.1"/>
    <property type="molecule type" value="Genomic_DNA"/>
</dbReference>
<dbReference type="InterPro" id="IPR017871">
    <property type="entry name" value="ABC_transporter-like_CS"/>
</dbReference>
<evidence type="ECO:0000256" key="3">
    <source>
        <dbReference type="ARBA" id="ARBA00022741"/>
    </source>
</evidence>
<keyword evidence="9" id="KW-1185">Reference proteome</keyword>
<dbReference type="STRING" id="69974.MPLDJ20_100126"/>
<gene>
    <name evidence="7" type="primary">livF</name>
    <name evidence="8" type="ORF">MPL1032_70032</name>
    <name evidence="7" type="ORF">MPL3356_110062</name>
</gene>
<evidence type="ECO:0000259" key="6">
    <source>
        <dbReference type="PROSITE" id="PS50893"/>
    </source>
</evidence>
<dbReference type="EMBL" id="CCMZ01000003">
    <property type="protein sequence ID" value="CDX11601.1"/>
    <property type="molecule type" value="Genomic_DNA"/>
</dbReference>
<dbReference type="Gene3D" id="3.40.50.300">
    <property type="entry name" value="P-loop containing nucleotide triphosphate hydrolases"/>
    <property type="match status" value="1"/>
</dbReference>
<dbReference type="Proteomes" id="UP000045285">
    <property type="component" value="Unassembled WGS sequence"/>
</dbReference>
<keyword evidence="5" id="KW-0029">Amino-acid transport</keyword>
<keyword evidence="2" id="KW-0813">Transport</keyword>
<dbReference type="InterPro" id="IPR003593">
    <property type="entry name" value="AAA+_ATPase"/>
</dbReference>
<evidence type="ECO:0000256" key="4">
    <source>
        <dbReference type="ARBA" id="ARBA00022840"/>
    </source>
</evidence>
<keyword evidence="4 7" id="KW-0067">ATP-binding</keyword>
<sequence>MNQILNFANVELYYDHVYALKGVSLEVNEGETVALIGANGAGKSSILRAITGLRKIRSGEIQYNGRRIDGAAPDEIVKMGIAMVPEGRRVFPFMSVRDNLLMGAFTRTSKSEIATSMEMVLGRFPRLKERFSQAAGTMSGGEQQMLVIGRALMAKPKLLLLDEPSLGVAPKLVQDIARSIVAINRDEKVSVLLVEQNSRMALRISQRAYALTTGSVALSGNSAELLTDDRVKRLYLGGEI</sequence>
<dbReference type="PROSITE" id="PS00211">
    <property type="entry name" value="ABC_TRANSPORTER_1"/>
    <property type="match status" value="1"/>
</dbReference>
<dbReference type="PANTHER" id="PTHR43820:SF4">
    <property type="entry name" value="HIGH-AFFINITY BRANCHED-CHAIN AMINO ACID TRANSPORT ATP-BINDING PROTEIN LIVF"/>
    <property type="match status" value="1"/>
</dbReference>
<dbReference type="PANTHER" id="PTHR43820">
    <property type="entry name" value="HIGH-AFFINITY BRANCHED-CHAIN AMINO ACID TRANSPORT ATP-BINDING PROTEIN LIVF"/>
    <property type="match status" value="1"/>
</dbReference>
<evidence type="ECO:0000313" key="7">
    <source>
        <dbReference type="EMBL" id="CDX11601.1"/>
    </source>
</evidence>